<gene>
    <name evidence="1" type="ORF">PACL_0648</name>
</gene>
<dbReference type="AlphaFoldDB" id="B3G1J3"/>
<proteinExistence type="predicted"/>
<accession>B3G1J3</accession>
<evidence type="ECO:0000313" key="1">
    <source>
        <dbReference type="EMBL" id="ACD38906.1"/>
    </source>
</evidence>
<name>B3G1J3_PSEAI</name>
<organism evidence="1">
    <name type="scientific">Pseudomonas aeruginosa</name>
    <dbReference type="NCBI Taxonomy" id="287"/>
    <lineage>
        <taxon>Bacteria</taxon>
        <taxon>Pseudomonadati</taxon>
        <taxon>Pseudomonadota</taxon>
        <taxon>Gammaproteobacteria</taxon>
        <taxon>Pseudomonadales</taxon>
        <taxon>Pseudomonadaceae</taxon>
        <taxon>Pseudomonas</taxon>
    </lineage>
</organism>
<dbReference type="EMBL" id="EU595742">
    <property type="protein sequence ID" value="ACD38906.1"/>
    <property type="molecule type" value="Genomic_DNA"/>
</dbReference>
<sequence>MVECPMTGDTEAKMDISNIKYTYKLSTVEHSGCPFCRQSFGVALDWDINHLLQSHGGVLLHVGSQSLNSEGEPPYYSQVALVGFETEPPAREPSAVFSTQIPPKQ</sequence>
<reference evidence="1" key="1">
    <citation type="journal article" date="2008" name="Genomics">
        <title>Large-insert genome analysis technology detects structural variation in Pseudomonas aeruginosa clinical strains from cystic fibrosis patients.</title>
        <authorList>
            <person name="Hayden H.S."/>
            <person name="Gillett W."/>
            <person name="Saenphimmachak C."/>
            <person name="Lim R."/>
            <person name="Zhou Y."/>
            <person name="Jacobs M.A."/>
            <person name="Chang J."/>
            <person name="Rohmer L."/>
            <person name="D'Argenio D.A."/>
            <person name="Palmieri A."/>
            <person name="Levy R."/>
            <person name="Haugen E."/>
            <person name="Wong G.K."/>
            <person name="Brittnacher M.J."/>
            <person name="Burns J.L."/>
            <person name="Miller S.I."/>
            <person name="Olson M.V."/>
            <person name="Kaul R."/>
        </authorList>
    </citation>
    <scope>NUCLEOTIDE SEQUENCE</scope>
    <source>
        <strain evidence="1">PACS458</strain>
    </source>
</reference>
<protein>
    <submittedName>
        <fullName evidence="1">Uncharacterized protein</fullName>
    </submittedName>
</protein>